<gene>
    <name evidence="11" type="ORF">NR989_02165</name>
</gene>
<feature type="domain" description="MotA/TolQ/ExbB proton channel" evidence="10">
    <location>
        <begin position="104"/>
        <end position="236"/>
    </location>
</feature>
<dbReference type="RefSeq" id="WP_275595330.1">
    <property type="nucleotide sequence ID" value="NZ_CP102381.1"/>
</dbReference>
<keyword evidence="4" id="KW-1003">Cell membrane</keyword>
<organism evidence="11 12">
    <name type="scientific">Thiomicrorhabdus lithotrophica</name>
    <dbReference type="NCBI Taxonomy" id="2949997"/>
    <lineage>
        <taxon>Bacteria</taxon>
        <taxon>Pseudomonadati</taxon>
        <taxon>Pseudomonadota</taxon>
        <taxon>Gammaproteobacteria</taxon>
        <taxon>Thiotrichales</taxon>
        <taxon>Piscirickettsiaceae</taxon>
        <taxon>Thiomicrorhabdus</taxon>
    </lineage>
</organism>
<feature type="transmembrane region" description="Helical" evidence="9">
    <location>
        <begin position="30"/>
        <end position="54"/>
    </location>
</feature>
<keyword evidence="3" id="KW-0813">Transport</keyword>
<dbReference type="Pfam" id="PF01618">
    <property type="entry name" value="MotA_ExbB"/>
    <property type="match status" value="1"/>
</dbReference>
<accession>A0ABY8CCY0</accession>
<evidence type="ECO:0000313" key="11">
    <source>
        <dbReference type="EMBL" id="WEJ63077.1"/>
    </source>
</evidence>
<dbReference type="Proteomes" id="UP001222275">
    <property type="component" value="Chromosome"/>
</dbReference>
<evidence type="ECO:0000256" key="5">
    <source>
        <dbReference type="ARBA" id="ARBA00022692"/>
    </source>
</evidence>
<evidence type="ECO:0000256" key="1">
    <source>
        <dbReference type="ARBA" id="ARBA00004651"/>
    </source>
</evidence>
<keyword evidence="8 9" id="KW-0472">Membrane</keyword>
<sequence>MSKIATILGIIIGSIILILSMIDYQQGQFIYAFLNWQGLALVLGGTFAAILINYPLSQVGCVFKGFSKVLTSEPPGYSDIIEEMVHLSHISRQKGLLAVENQIDMIEDRYLRFALTEMLVYQDTQILRQSLENRLFNMRLRHLSCQEVYGNMASYAPAFGMMGTVMGLIIMMTTQVADTSSPYGGAEAQDMLGSLLSGMGLALVTTFYGVMFSNLVFLPIAGKLKVLTDAEVLRNEMIIQGVMALKKTESTLLLKEQLLAFVNEKTKQKLESLR</sequence>
<evidence type="ECO:0000256" key="4">
    <source>
        <dbReference type="ARBA" id="ARBA00022475"/>
    </source>
</evidence>
<proteinExistence type="inferred from homology"/>
<dbReference type="InterPro" id="IPR000540">
    <property type="entry name" value="Flag_MotA_CS"/>
</dbReference>
<evidence type="ECO:0000256" key="8">
    <source>
        <dbReference type="ARBA" id="ARBA00023136"/>
    </source>
</evidence>
<feature type="transmembrane region" description="Helical" evidence="9">
    <location>
        <begin position="192"/>
        <end position="217"/>
    </location>
</feature>
<evidence type="ECO:0000256" key="7">
    <source>
        <dbReference type="ARBA" id="ARBA00022989"/>
    </source>
</evidence>
<keyword evidence="12" id="KW-1185">Reference proteome</keyword>
<evidence type="ECO:0000256" key="6">
    <source>
        <dbReference type="ARBA" id="ARBA00022779"/>
    </source>
</evidence>
<dbReference type="InterPro" id="IPR002898">
    <property type="entry name" value="MotA_ExbB_proton_chnl"/>
</dbReference>
<dbReference type="PROSITE" id="PS01307">
    <property type="entry name" value="MOTA"/>
    <property type="match status" value="1"/>
</dbReference>
<keyword evidence="7 9" id="KW-1133">Transmembrane helix</keyword>
<dbReference type="PANTHER" id="PTHR30433">
    <property type="entry name" value="CHEMOTAXIS PROTEIN MOTA"/>
    <property type="match status" value="1"/>
</dbReference>
<protein>
    <submittedName>
        <fullName evidence="11">MotA/TolQ/ExbB proton channel family protein</fullName>
    </submittedName>
</protein>
<evidence type="ECO:0000259" key="10">
    <source>
        <dbReference type="Pfam" id="PF01618"/>
    </source>
</evidence>
<evidence type="ECO:0000256" key="9">
    <source>
        <dbReference type="SAM" id="Phobius"/>
    </source>
</evidence>
<dbReference type="EMBL" id="CP102381">
    <property type="protein sequence ID" value="WEJ63077.1"/>
    <property type="molecule type" value="Genomic_DNA"/>
</dbReference>
<evidence type="ECO:0000256" key="2">
    <source>
        <dbReference type="ARBA" id="ARBA00008038"/>
    </source>
</evidence>
<feature type="transmembrane region" description="Helical" evidence="9">
    <location>
        <begin position="7"/>
        <end position="24"/>
    </location>
</feature>
<evidence type="ECO:0000256" key="3">
    <source>
        <dbReference type="ARBA" id="ARBA00022448"/>
    </source>
</evidence>
<evidence type="ECO:0000313" key="12">
    <source>
        <dbReference type="Proteomes" id="UP001222275"/>
    </source>
</evidence>
<keyword evidence="6" id="KW-0283">Flagellar rotation</keyword>
<name>A0ABY8CCY0_9GAMM</name>
<dbReference type="InterPro" id="IPR047055">
    <property type="entry name" value="MotA-like"/>
</dbReference>
<comment type="similarity">
    <text evidence="2">Belongs to the MotA family.</text>
</comment>
<comment type="subcellular location">
    <subcellularLocation>
        <location evidence="1">Cell membrane</location>
        <topology evidence="1">Multi-pass membrane protein</topology>
    </subcellularLocation>
</comment>
<keyword evidence="5 9" id="KW-0812">Transmembrane</keyword>
<reference evidence="11 12" key="1">
    <citation type="submission" date="2022-06" db="EMBL/GenBank/DDBJ databases">
        <title>Thiomicrohabdus sp. nov, an obligately chemolithoautotrophic, sulfur-oxidizing bacterium isolated from beach of Guanyin Mountain. Amoy.</title>
        <authorList>
            <person name="Zhu H."/>
        </authorList>
    </citation>
    <scope>NUCLEOTIDE SEQUENCE [LARGE SCALE GENOMIC DNA]</scope>
    <source>
        <strain evidence="11 12">XGS-01</strain>
    </source>
</reference>
<feature type="transmembrane region" description="Helical" evidence="9">
    <location>
        <begin position="148"/>
        <end position="172"/>
    </location>
</feature>